<dbReference type="Gene3D" id="1.20.120.450">
    <property type="entry name" value="dinb family like domain"/>
    <property type="match status" value="1"/>
</dbReference>
<dbReference type="RefSeq" id="WP_151694229.1">
    <property type="nucleotide sequence ID" value="NZ_BMGX01000001.1"/>
</dbReference>
<dbReference type="InterPro" id="IPR024775">
    <property type="entry name" value="DinB-like"/>
</dbReference>
<gene>
    <name evidence="2" type="ORF">F8C82_13940</name>
</gene>
<dbReference type="Proteomes" id="UP000484164">
    <property type="component" value="Unassembled WGS sequence"/>
</dbReference>
<evidence type="ECO:0000259" key="1">
    <source>
        <dbReference type="Pfam" id="PF12867"/>
    </source>
</evidence>
<evidence type="ECO:0000313" key="2">
    <source>
        <dbReference type="EMBL" id="KAB2815193.1"/>
    </source>
</evidence>
<name>A0A6L3ZD91_9FLAO</name>
<accession>A0A6L3ZD91</accession>
<feature type="domain" description="DinB-like" evidence="1">
    <location>
        <begin position="24"/>
        <end position="175"/>
    </location>
</feature>
<reference evidence="2 3" key="1">
    <citation type="submission" date="2019-10" db="EMBL/GenBank/DDBJ databases">
        <title>Genome sequence of Phaeocystidibacter marisrubri JCM30614 (type strain).</title>
        <authorList>
            <person name="Bowman J.P."/>
        </authorList>
    </citation>
    <scope>NUCLEOTIDE SEQUENCE [LARGE SCALE GENOMIC DNA]</scope>
    <source>
        <strain evidence="2 3">JCM 30614</strain>
    </source>
</reference>
<dbReference type="SUPFAM" id="SSF109854">
    <property type="entry name" value="DinB/YfiT-like putative metalloenzymes"/>
    <property type="match status" value="1"/>
</dbReference>
<comment type="caution">
    <text evidence="2">The sequence shown here is derived from an EMBL/GenBank/DDBJ whole genome shotgun (WGS) entry which is preliminary data.</text>
</comment>
<protein>
    <submittedName>
        <fullName evidence="2">DinB family protein</fullName>
    </submittedName>
</protein>
<proteinExistence type="predicted"/>
<evidence type="ECO:0000313" key="3">
    <source>
        <dbReference type="Proteomes" id="UP000484164"/>
    </source>
</evidence>
<dbReference type="AlphaFoldDB" id="A0A6L3ZD91"/>
<dbReference type="OrthoDB" id="1524454at2"/>
<dbReference type="EMBL" id="WBVQ01000003">
    <property type="protein sequence ID" value="KAB2815193.1"/>
    <property type="molecule type" value="Genomic_DNA"/>
</dbReference>
<sequence>MKGTSSQLINDLEKRTRQLISWAESLQSMDESALNRKEEEGRWSVLECLEHLNRYGDFYLPEIQSRMEAAAKIPSAQFKSSWLGEYFADSMIAKEKLNAMKTFKSMNPIGSSLTIATLNKFIEQQHQMLRLLHNARSVNLSKVKTSISISKLIKLRLGDTFRVVIYHNERHRLQADKVLANTSLLEVAN</sequence>
<dbReference type="Pfam" id="PF12867">
    <property type="entry name" value="DinB_2"/>
    <property type="match status" value="1"/>
</dbReference>
<keyword evidence="3" id="KW-1185">Reference proteome</keyword>
<organism evidence="2 3">
    <name type="scientific">Phaeocystidibacter marisrubri</name>
    <dbReference type="NCBI Taxonomy" id="1577780"/>
    <lineage>
        <taxon>Bacteria</taxon>
        <taxon>Pseudomonadati</taxon>
        <taxon>Bacteroidota</taxon>
        <taxon>Flavobacteriia</taxon>
        <taxon>Flavobacteriales</taxon>
        <taxon>Phaeocystidibacteraceae</taxon>
        <taxon>Phaeocystidibacter</taxon>
    </lineage>
</organism>
<dbReference type="InterPro" id="IPR034660">
    <property type="entry name" value="DinB/YfiT-like"/>
</dbReference>